<protein>
    <submittedName>
        <fullName evidence="1">Uncharacterized protein</fullName>
    </submittedName>
</protein>
<proteinExistence type="predicted"/>
<accession>A0ACC3DSD4</accession>
<evidence type="ECO:0000313" key="1">
    <source>
        <dbReference type="EMBL" id="KAK3079589.1"/>
    </source>
</evidence>
<gene>
    <name evidence="1" type="ORF">LTS18_004473</name>
</gene>
<reference evidence="1" key="1">
    <citation type="submission" date="2024-09" db="EMBL/GenBank/DDBJ databases">
        <title>Black Yeasts Isolated from many extreme environments.</title>
        <authorList>
            <person name="Coleine C."/>
            <person name="Stajich J.E."/>
            <person name="Selbmann L."/>
        </authorList>
    </citation>
    <scope>NUCLEOTIDE SEQUENCE</scope>
    <source>
        <strain evidence="1">CCFEE 5737</strain>
    </source>
</reference>
<organism evidence="1 2">
    <name type="scientific">Coniosporium uncinatum</name>
    <dbReference type="NCBI Taxonomy" id="93489"/>
    <lineage>
        <taxon>Eukaryota</taxon>
        <taxon>Fungi</taxon>
        <taxon>Dikarya</taxon>
        <taxon>Ascomycota</taxon>
        <taxon>Pezizomycotina</taxon>
        <taxon>Dothideomycetes</taxon>
        <taxon>Dothideomycetes incertae sedis</taxon>
        <taxon>Coniosporium</taxon>
    </lineage>
</organism>
<name>A0ACC3DSD4_9PEZI</name>
<dbReference type="Proteomes" id="UP001186974">
    <property type="component" value="Unassembled WGS sequence"/>
</dbReference>
<evidence type="ECO:0000313" key="2">
    <source>
        <dbReference type="Proteomes" id="UP001186974"/>
    </source>
</evidence>
<keyword evidence="2" id="KW-1185">Reference proteome</keyword>
<dbReference type="EMBL" id="JAWDJW010001045">
    <property type="protein sequence ID" value="KAK3079589.1"/>
    <property type="molecule type" value="Genomic_DNA"/>
</dbReference>
<comment type="caution">
    <text evidence="1">The sequence shown here is derived from an EMBL/GenBank/DDBJ whole genome shotgun (WGS) entry which is preliminary data.</text>
</comment>
<sequence>MPDKHKAAAEPQPHSDILNLNRALDEANQLLVLHEDWLSDVEQRMRRLEHELTMAEEEMSGHAEGMLLQGSLVSCADTSFVSAVSDDASIYAPSSAALAPDLREYHHRVGDITI</sequence>